<dbReference type="EMBL" id="MU806445">
    <property type="protein sequence ID" value="KAJ3835122.1"/>
    <property type="molecule type" value="Genomic_DNA"/>
</dbReference>
<sequence length="90" mass="10396">MSEAQYEMIGRRQNSVQILDNEVESQEAEPSSGKGKGVDPQNWGAMDLDHDEPSPECRAQLHDMFEEFQAWQHCKTERIEAKYQAQIDEL</sequence>
<feature type="region of interest" description="Disordered" evidence="1">
    <location>
        <begin position="1"/>
        <end position="56"/>
    </location>
</feature>
<name>A0AA38U9T2_9AGAR</name>
<gene>
    <name evidence="2" type="ORF">F5878DRAFT_664160</name>
</gene>
<evidence type="ECO:0000313" key="2">
    <source>
        <dbReference type="EMBL" id="KAJ3835122.1"/>
    </source>
</evidence>
<reference evidence="2" key="1">
    <citation type="submission" date="2022-08" db="EMBL/GenBank/DDBJ databases">
        <authorList>
            <consortium name="DOE Joint Genome Institute"/>
            <person name="Min B."/>
            <person name="Riley R."/>
            <person name="Sierra-Patev S."/>
            <person name="Naranjo-Ortiz M."/>
            <person name="Looney B."/>
            <person name="Konkel Z."/>
            <person name="Slot J.C."/>
            <person name="Sakamoto Y."/>
            <person name="Steenwyk J.L."/>
            <person name="Rokas A."/>
            <person name="Carro J."/>
            <person name="Camarero S."/>
            <person name="Ferreira P."/>
            <person name="Molpeceres G."/>
            <person name="Ruiz-Duenas F.J."/>
            <person name="Serrano A."/>
            <person name="Henrissat B."/>
            <person name="Drula E."/>
            <person name="Hughes K.W."/>
            <person name="Mata J.L."/>
            <person name="Ishikawa N.K."/>
            <person name="Vargas-Isla R."/>
            <person name="Ushijima S."/>
            <person name="Smith C.A."/>
            <person name="Ahrendt S."/>
            <person name="Andreopoulos W."/>
            <person name="He G."/>
            <person name="Labutti K."/>
            <person name="Lipzen A."/>
            <person name="Ng V."/>
            <person name="Sandor L."/>
            <person name="Barry K."/>
            <person name="Martinez A.T."/>
            <person name="Xiao Y."/>
            <person name="Gibbons J.G."/>
            <person name="Terashima K."/>
            <person name="Hibbett D.S."/>
            <person name="Grigoriev I.V."/>
        </authorList>
    </citation>
    <scope>NUCLEOTIDE SEQUENCE</scope>
    <source>
        <strain evidence="2">TFB9207</strain>
    </source>
</reference>
<comment type="caution">
    <text evidence="2">The sequence shown here is derived from an EMBL/GenBank/DDBJ whole genome shotgun (WGS) entry which is preliminary data.</text>
</comment>
<dbReference type="AlphaFoldDB" id="A0AA38U9T2"/>
<feature type="compositionally biased region" description="Basic and acidic residues" evidence="1">
    <location>
        <begin position="47"/>
        <end position="56"/>
    </location>
</feature>
<protein>
    <submittedName>
        <fullName evidence="2">Uncharacterized protein</fullName>
    </submittedName>
</protein>
<evidence type="ECO:0000313" key="3">
    <source>
        <dbReference type="Proteomes" id="UP001163846"/>
    </source>
</evidence>
<proteinExistence type="predicted"/>
<accession>A0AA38U9T2</accession>
<keyword evidence="3" id="KW-1185">Reference proteome</keyword>
<organism evidence="2 3">
    <name type="scientific">Lentinula raphanica</name>
    <dbReference type="NCBI Taxonomy" id="153919"/>
    <lineage>
        <taxon>Eukaryota</taxon>
        <taxon>Fungi</taxon>
        <taxon>Dikarya</taxon>
        <taxon>Basidiomycota</taxon>
        <taxon>Agaricomycotina</taxon>
        <taxon>Agaricomycetes</taxon>
        <taxon>Agaricomycetidae</taxon>
        <taxon>Agaricales</taxon>
        <taxon>Marasmiineae</taxon>
        <taxon>Omphalotaceae</taxon>
        <taxon>Lentinula</taxon>
    </lineage>
</organism>
<evidence type="ECO:0000256" key="1">
    <source>
        <dbReference type="SAM" id="MobiDB-lite"/>
    </source>
</evidence>
<dbReference type="Proteomes" id="UP001163846">
    <property type="component" value="Unassembled WGS sequence"/>
</dbReference>